<evidence type="ECO:0000313" key="8">
    <source>
        <dbReference type="Proteomes" id="UP000278006"/>
    </source>
</evidence>
<dbReference type="EC" id="1.15.1.1" evidence="2"/>
<protein>
    <recommendedName>
        <fullName evidence="2">superoxide dismutase</fullName>
        <ecNumber evidence="2">1.15.1.1</ecNumber>
    </recommendedName>
</protein>
<evidence type="ECO:0000256" key="5">
    <source>
        <dbReference type="SAM" id="MobiDB-lite"/>
    </source>
</evidence>
<evidence type="ECO:0000256" key="1">
    <source>
        <dbReference type="ARBA" id="ARBA00008714"/>
    </source>
</evidence>
<feature type="region of interest" description="Disordered" evidence="5">
    <location>
        <begin position="52"/>
        <end position="97"/>
    </location>
</feature>
<gene>
    <name evidence="7" type="ORF">D8I35_05585</name>
</gene>
<accession>A0A3M6R1W9</accession>
<evidence type="ECO:0000256" key="4">
    <source>
        <dbReference type="ARBA" id="ARBA00023002"/>
    </source>
</evidence>
<dbReference type="OrthoDB" id="9803125at2"/>
<keyword evidence="3" id="KW-0479">Metal-binding</keyword>
<dbReference type="InterPro" id="IPR019831">
    <property type="entry name" value="Mn/Fe_SOD_N"/>
</dbReference>
<dbReference type="GO" id="GO:0046872">
    <property type="term" value="F:metal ion binding"/>
    <property type="evidence" value="ECO:0007669"/>
    <property type="project" value="UniProtKB-KW"/>
</dbReference>
<comment type="similarity">
    <text evidence="1">Belongs to the iron/manganese superoxide dismutase family.</text>
</comment>
<dbReference type="InterPro" id="IPR001189">
    <property type="entry name" value="Mn/Fe_SOD"/>
</dbReference>
<keyword evidence="8" id="KW-1185">Reference proteome</keyword>
<proteinExistence type="inferred from homology"/>
<comment type="caution">
    <text evidence="7">The sequence shown here is derived from an EMBL/GenBank/DDBJ whole genome shotgun (WGS) entry which is preliminary data.</text>
</comment>
<keyword evidence="4" id="KW-0560">Oxidoreductase</keyword>
<organism evidence="7 8">
    <name type="scientific">Corticibacter populi</name>
    <dbReference type="NCBI Taxonomy" id="1550736"/>
    <lineage>
        <taxon>Bacteria</taxon>
        <taxon>Pseudomonadati</taxon>
        <taxon>Pseudomonadota</taxon>
        <taxon>Betaproteobacteria</taxon>
        <taxon>Burkholderiales</taxon>
        <taxon>Comamonadaceae</taxon>
        <taxon>Corticibacter</taxon>
    </lineage>
</organism>
<dbReference type="InterPro" id="IPR036324">
    <property type="entry name" value="Mn/Fe_SOD_N_sf"/>
</dbReference>
<dbReference type="PRINTS" id="PR01703">
    <property type="entry name" value="MNSODISMTASE"/>
</dbReference>
<feature type="domain" description="Manganese/iron superoxide dismutase N-terminal" evidence="6">
    <location>
        <begin position="2"/>
        <end position="54"/>
    </location>
</feature>
<reference evidence="7 8" key="1">
    <citation type="submission" date="2018-10" db="EMBL/GenBank/DDBJ databases">
        <title>Draft genome of Cortibacter populi DSM10536.</title>
        <authorList>
            <person name="Bernier A.-M."/>
            <person name="Bernard K."/>
        </authorList>
    </citation>
    <scope>NUCLEOTIDE SEQUENCE [LARGE SCALE GENOMIC DNA]</scope>
    <source>
        <strain evidence="7 8">DSM 105136</strain>
    </source>
</reference>
<name>A0A3M6R1W9_9BURK</name>
<dbReference type="AlphaFoldDB" id="A0A3M6R1W9"/>
<dbReference type="GO" id="GO:0004784">
    <property type="term" value="F:superoxide dismutase activity"/>
    <property type="evidence" value="ECO:0007669"/>
    <property type="project" value="UniProtKB-EC"/>
</dbReference>
<evidence type="ECO:0000256" key="2">
    <source>
        <dbReference type="ARBA" id="ARBA00012682"/>
    </source>
</evidence>
<dbReference type="EMBL" id="RDQO01000001">
    <property type="protein sequence ID" value="RMX08909.1"/>
    <property type="molecule type" value="Genomic_DNA"/>
</dbReference>
<sequence>MKHELPASPYPRTALAPHVSEESMDYHYGKHHQTYVSNLNQLLPGTEFEIRHAGPYTTMRPRPTPARRTHASPAQAAAPRLLDRLSSCSLKPSGEKR</sequence>
<evidence type="ECO:0000256" key="3">
    <source>
        <dbReference type="ARBA" id="ARBA00022723"/>
    </source>
</evidence>
<dbReference type="Proteomes" id="UP000278006">
    <property type="component" value="Unassembled WGS sequence"/>
</dbReference>
<evidence type="ECO:0000313" key="7">
    <source>
        <dbReference type="EMBL" id="RMX08909.1"/>
    </source>
</evidence>
<evidence type="ECO:0000259" key="6">
    <source>
        <dbReference type="Pfam" id="PF00081"/>
    </source>
</evidence>
<dbReference type="SUPFAM" id="SSF46609">
    <property type="entry name" value="Fe,Mn superoxide dismutase (SOD), N-terminal domain"/>
    <property type="match status" value="1"/>
</dbReference>
<dbReference type="Pfam" id="PF00081">
    <property type="entry name" value="Sod_Fe_N"/>
    <property type="match status" value="1"/>
</dbReference>
<dbReference type="Gene3D" id="1.10.287.990">
    <property type="entry name" value="Fe,Mn superoxide dismutase (SOD) domain"/>
    <property type="match status" value="1"/>
</dbReference>